<dbReference type="Proteomes" id="UP000045285">
    <property type="component" value="Unassembled WGS sequence"/>
</dbReference>
<sequence length="390" mass="43863">MDAAIRIPATIKTRKEQDLLICFSHLRWNFVYQRPQHLLTHASREHQIVYFEEPVFEECSHSSIRFCDAAPGIRVATPVLPTGTSPARADAIQRRYLDRIVASTPHAQLTAWYYTPMALRFSAHLNFDVCVYDCMDELSAFKNAPAQLALLERALFERADVVFTGGLSLFEAKRCQHRAIYPFPSSIDVNHFHKARAPGEEPADQLTIPHPRVGFFGVIDERLDIDLVAQASKRMPDVHFVMLGPVVKIDPDSLPRANNLHWLGSKAYKDLPDYLRHWDVGWMPFALNEATRFISPTKTPEFLAAGLPVVSTAIVDVVRSYAAAGLVDIADAEDIEAKLRSALAQPREMHLPAVDAYLAKMSWQRTWDAMAAHIKKAGASKKVVPFRRSA</sequence>
<dbReference type="PANTHER" id="PTHR12526">
    <property type="entry name" value="GLYCOSYLTRANSFERASE"/>
    <property type="match status" value="1"/>
</dbReference>
<dbReference type="PANTHER" id="PTHR12526:SF630">
    <property type="entry name" value="GLYCOSYLTRANSFERASE"/>
    <property type="match status" value="1"/>
</dbReference>
<keyword evidence="1" id="KW-0808">Transferase</keyword>
<proteinExistence type="predicted"/>
<evidence type="ECO:0000313" key="1">
    <source>
        <dbReference type="EMBL" id="CDX12497.1"/>
    </source>
</evidence>
<reference evidence="2" key="1">
    <citation type="submission" date="2014-08" db="EMBL/GenBank/DDBJ databases">
        <authorList>
            <person name="Moulin L."/>
        </authorList>
    </citation>
    <scope>NUCLEOTIDE SEQUENCE [LARGE SCALE GENOMIC DNA]</scope>
</reference>
<protein>
    <submittedName>
        <fullName evidence="1">Glycosyl transferase group 1</fullName>
    </submittedName>
</protein>
<keyword evidence="2" id="KW-1185">Reference proteome</keyword>
<organism evidence="1 2">
    <name type="scientific">Mesorhizobium plurifarium</name>
    <dbReference type="NCBI Taxonomy" id="69974"/>
    <lineage>
        <taxon>Bacteria</taxon>
        <taxon>Pseudomonadati</taxon>
        <taxon>Pseudomonadota</taxon>
        <taxon>Alphaproteobacteria</taxon>
        <taxon>Hyphomicrobiales</taxon>
        <taxon>Phyllobacteriaceae</taxon>
        <taxon>Mesorhizobium</taxon>
    </lineage>
</organism>
<name>A0A090DB30_MESPL</name>
<dbReference type="EMBL" id="CCMZ01000004">
    <property type="protein sequence ID" value="CDX12497.1"/>
    <property type="molecule type" value="Genomic_DNA"/>
</dbReference>
<dbReference type="AlphaFoldDB" id="A0A090DB30"/>
<gene>
    <name evidence="1" type="ORF">MPL3356_120015</name>
</gene>
<accession>A0A090DB30</accession>
<evidence type="ECO:0000313" key="2">
    <source>
        <dbReference type="Proteomes" id="UP000045285"/>
    </source>
</evidence>
<dbReference type="Gene3D" id="3.40.50.2000">
    <property type="entry name" value="Glycogen Phosphorylase B"/>
    <property type="match status" value="1"/>
</dbReference>
<dbReference type="GO" id="GO:0016740">
    <property type="term" value="F:transferase activity"/>
    <property type="evidence" value="ECO:0007669"/>
    <property type="project" value="UniProtKB-KW"/>
</dbReference>
<dbReference type="Pfam" id="PF13692">
    <property type="entry name" value="Glyco_trans_1_4"/>
    <property type="match status" value="1"/>
</dbReference>
<dbReference type="SUPFAM" id="SSF53756">
    <property type="entry name" value="UDP-Glycosyltransferase/glycogen phosphorylase"/>
    <property type="match status" value="1"/>
</dbReference>
<dbReference type="STRING" id="69974.MPLDJ20_150007"/>